<keyword evidence="4 7" id="KW-0573">Peptidoglycan synthesis</keyword>
<evidence type="ECO:0000256" key="6">
    <source>
        <dbReference type="ARBA" id="ARBA00023316"/>
    </source>
</evidence>
<evidence type="ECO:0000256" key="5">
    <source>
        <dbReference type="ARBA" id="ARBA00023235"/>
    </source>
</evidence>
<dbReference type="EC" id="5.1.1.3" evidence="2 7"/>
<dbReference type="SUPFAM" id="SSF53681">
    <property type="entry name" value="Aspartate/glutamate racemase"/>
    <property type="match status" value="2"/>
</dbReference>
<evidence type="ECO:0000256" key="1">
    <source>
        <dbReference type="ARBA" id="ARBA00001602"/>
    </source>
</evidence>
<evidence type="ECO:0000256" key="7">
    <source>
        <dbReference type="HAMAP-Rule" id="MF_00258"/>
    </source>
</evidence>
<comment type="caution">
    <text evidence="8">The sequence shown here is derived from an EMBL/GenBank/DDBJ whole genome shotgun (WGS) entry which is preliminary data.</text>
</comment>
<protein>
    <recommendedName>
        <fullName evidence="2 7">Glutamate racemase</fullName>
        <ecNumber evidence="2 7">5.1.1.3</ecNumber>
    </recommendedName>
</protein>
<evidence type="ECO:0000313" key="9">
    <source>
        <dbReference type="Proteomes" id="UP000823617"/>
    </source>
</evidence>
<reference evidence="8" key="2">
    <citation type="journal article" date="2021" name="PeerJ">
        <title>Extensive microbial diversity within the chicken gut microbiome revealed by metagenomics and culture.</title>
        <authorList>
            <person name="Gilroy R."/>
            <person name="Ravi A."/>
            <person name="Getino M."/>
            <person name="Pursley I."/>
            <person name="Horton D.L."/>
            <person name="Alikhan N.F."/>
            <person name="Baker D."/>
            <person name="Gharbi K."/>
            <person name="Hall N."/>
            <person name="Watson M."/>
            <person name="Adriaenssens E.M."/>
            <person name="Foster-Nyarko E."/>
            <person name="Jarju S."/>
            <person name="Secka A."/>
            <person name="Antonio M."/>
            <person name="Oren A."/>
            <person name="Chaudhuri R.R."/>
            <person name="La Ragione R."/>
            <person name="Hildebrand F."/>
            <person name="Pallen M.J."/>
        </authorList>
    </citation>
    <scope>NUCLEOTIDE SEQUENCE</scope>
    <source>
        <strain evidence="8">B1-3475</strain>
    </source>
</reference>
<dbReference type="PROSITE" id="PS00924">
    <property type="entry name" value="ASP_GLU_RACEMASE_2"/>
    <property type="match status" value="1"/>
</dbReference>
<dbReference type="GO" id="GO:0009252">
    <property type="term" value="P:peptidoglycan biosynthetic process"/>
    <property type="evidence" value="ECO:0007669"/>
    <property type="project" value="UniProtKB-UniRule"/>
</dbReference>
<dbReference type="InterPro" id="IPR001920">
    <property type="entry name" value="Asp/Glu_race"/>
</dbReference>
<dbReference type="GO" id="GO:0008360">
    <property type="term" value="P:regulation of cell shape"/>
    <property type="evidence" value="ECO:0007669"/>
    <property type="project" value="UniProtKB-KW"/>
</dbReference>
<dbReference type="AlphaFoldDB" id="A0A9D9HKD3"/>
<comment type="function">
    <text evidence="7">Provides the (R)-glutamate required for cell wall biosynthesis.</text>
</comment>
<dbReference type="EMBL" id="JADIMK010000033">
    <property type="protein sequence ID" value="MBO8455422.1"/>
    <property type="molecule type" value="Genomic_DNA"/>
</dbReference>
<proteinExistence type="inferred from homology"/>
<gene>
    <name evidence="7" type="primary">murI</name>
    <name evidence="8" type="ORF">IAC08_03320</name>
</gene>
<dbReference type="InterPro" id="IPR004391">
    <property type="entry name" value="Glu_race"/>
</dbReference>
<comment type="similarity">
    <text evidence="7">Belongs to the aspartate/glutamate racemases family.</text>
</comment>
<accession>A0A9D9HKD3</accession>
<dbReference type="HAMAP" id="MF_00258">
    <property type="entry name" value="Glu_racemase"/>
    <property type="match status" value="1"/>
</dbReference>
<dbReference type="PANTHER" id="PTHR21198">
    <property type="entry name" value="GLUTAMATE RACEMASE"/>
    <property type="match status" value="1"/>
</dbReference>
<feature type="active site" description="Proton donor/acceptor" evidence="7">
    <location>
        <position position="71"/>
    </location>
</feature>
<name>A0A9D9HKD3_9BACT</name>
<evidence type="ECO:0000313" key="8">
    <source>
        <dbReference type="EMBL" id="MBO8455422.1"/>
    </source>
</evidence>
<feature type="active site" description="Proton donor/acceptor" evidence="7">
    <location>
        <position position="202"/>
    </location>
</feature>
<keyword evidence="5 7" id="KW-0413">Isomerase</keyword>
<dbReference type="PANTHER" id="PTHR21198:SF2">
    <property type="entry name" value="GLUTAMATE RACEMASE"/>
    <property type="match status" value="1"/>
</dbReference>
<dbReference type="Gene3D" id="3.40.50.1860">
    <property type="match status" value="2"/>
</dbReference>
<feature type="binding site" evidence="7">
    <location>
        <begin position="72"/>
        <end position="73"/>
    </location>
    <ligand>
        <name>substrate</name>
    </ligand>
</feature>
<dbReference type="GO" id="GO:0071555">
    <property type="term" value="P:cell wall organization"/>
    <property type="evidence" value="ECO:0007669"/>
    <property type="project" value="UniProtKB-KW"/>
</dbReference>
<sequence>MATIGIFDSGAGGLSVFREIYRILPEADYVYWSDNAYCPYGEKSRTFIVDRARKITDFLLGEGADIIVVACNTATAAAINDLRYEYSDPRHPETADRVLSLTSGHHDHVMFIGMEPAIKPAAALTRTGVVGVLATAGTLGGQKYHCTRDRFASGVKVVEHVGKGFVELVERGITSGPEAENTVRASLQPLLDAGADVIVLGCTHYPFLMDVIRKVAGPGVSVIDPAPAVARHLCDVMTSEGLLQASIAESGKLASSGSTAPVDAVRTSSCADAPHVRLFSSGSPETLHKLYSSLFAYDPASSLGKL</sequence>
<dbReference type="PROSITE" id="PS00923">
    <property type="entry name" value="ASP_GLU_RACEMASE_1"/>
    <property type="match status" value="1"/>
</dbReference>
<keyword evidence="3 7" id="KW-0133">Cell shape</keyword>
<evidence type="ECO:0000256" key="2">
    <source>
        <dbReference type="ARBA" id="ARBA00013090"/>
    </source>
</evidence>
<feature type="binding site" evidence="7">
    <location>
        <begin position="40"/>
        <end position="41"/>
    </location>
    <ligand>
        <name>substrate</name>
    </ligand>
</feature>
<dbReference type="Proteomes" id="UP000823617">
    <property type="component" value="Unassembled WGS sequence"/>
</dbReference>
<comment type="catalytic activity">
    <reaction evidence="1 7">
        <text>L-glutamate = D-glutamate</text>
        <dbReference type="Rhea" id="RHEA:12813"/>
        <dbReference type="ChEBI" id="CHEBI:29985"/>
        <dbReference type="ChEBI" id="CHEBI:29986"/>
        <dbReference type="EC" id="5.1.1.3"/>
    </reaction>
</comment>
<dbReference type="GO" id="GO:0008881">
    <property type="term" value="F:glutamate racemase activity"/>
    <property type="evidence" value="ECO:0007669"/>
    <property type="project" value="UniProtKB-UniRule"/>
</dbReference>
<comment type="pathway">
    <text evidence="7">Cell wall biogenesis; peptidoglycan biosynthesis.</text>
</comment>
<dbReference type="InterPro" id="IPR018187">
    <property type="entry name" value="Asp/Glu_racemase_AS_1"/>
</dbReference>
<organism evidence="8 9">
    <name type="scientific">Candidatus Cryptobacteroides intestinigallinarum</name>
    <dbReference type="NCBI Taxonomy" id="2840767"/>
    <lineage>
        <taxon>Bacteria</taxon>
        <taxon>Pseudomonadati</taxon>
        <taxon>Bacteroidota</taxon>
        <taxon>Bacteroidia</taxon>
        <taxon>Bacteroidales</taxon>
        <taxon>Candidatus Cryptobacteroides</taxon>
    </lineage>
</organism>
<dbReference type="Pfam" id="PF01177">
    <property type="entry name" value="Asp_Glu_race"/>
    <property type="match status" value="1"/>
</dbReference>
<evidence type="ECO:0000256" key="4">
    <source>
        <dbReference type="ARBA" id="ARBA00022984"/>
    </source>
</evidence>
<feature type="binding site" evidence="7">
    <location>
        <begin position="203"/>
        <end position="204"/>
    </location>
    <ligand>
        <name>substrate</name>
    </ligand>
</feature>
<dbReference type="InterPro" id="IPR015942">
    <property type="entry name" value="Asp/Glu/hydantoin_racemase"/>
</dbReference>
<keyword evidence="6 7" id="KW-0961">Cell wall biogenesis/degradation</keyword>
<evidence type="ECO:0000256" key="3">
    <source>
        <dbReference type="ARBA" id="ARBA00022960"/>
    </source>
</evidence>
<dbReference type="FunFam" id="3.40.50.1860:FF:000001">
    <property type="entry name" value="Glutamate racemase"/>
    <property type="match status" value="1"/>
</dbReference>
<feature type="binding site" evidence="7">
    <location>
        <begin position="8"/>
        <end position="9"/>
    </location>
    <ligand>
        <name>substrate</name>
    </ligand>
</feature>
<reference evidence="8" key="1">
    <citation type="submission" date="2020-10" db="EMBL/GenBank/DDBJ databases">
        <authorList>
            <person name="Gilroy R."/>
        </authorList>
    </citation>
    <scope>NUCLEOTIDE SEQUENCE</scope>
    <source>
        <strain evidence="8">B1-3475</strain>
    </source>
</reference>
<dbReference type="InterPro" id="IPR033134">
    <property type="entry name" value="Asp/Glu_racemase_AS_2"/>
</dbReference>